<dbReference type="GO" id="GO:1904158">
    <property type="term" value="P:axonemal central apparatus assembly"/>
    <property type="evidence" value="ECO:0007669"/>
    <property type="project" value="TreeGrafter"/>
</dbReference>
<name>A0A7K5EFJ0_POLCE</name>
<reference evidence="2 3" key="1">
    <citation type="submission" date="2019-09" db="EMBL/GenBank/DDBJ databases">
        <title>Bird 10,000 Genomes (B10K) Project - Family phase.</title>
        <authorList>
            <person name="Zhang G."/>
        </authorList>
    </citation>
    <scope>NUCLEOTIDE SEQUENCE [LARGE SCALE GENOMIC DNA]</scope>
    <source>
        <strain evidence="2">B10K-DU-001-66</strain>
        <tissue evidence="2">Muscle</tissue>
    </source>
</reference>
<dbReference type="GO" id="GO:0005930">
    <property type="term" value="C:axoneme"/>
    <property type="evidence" value="ECO:0007669"/>
    <property type="project" value="TreeGrafter"/>
</dbReference>
<dbReference type="PANTHER" id="PTHR23053">
    <property type="entry name" value="DLEC1 DELETED IN LUNG AND ESOPHAGEAL CANCER 1"/>
    <property type="match status" value="1"/>
</dbReference>
<feature type="compositionally biased region" description="Low complexity" evidence="1">
    <location>
        <begin position="187"/>
        <end position="200"/>
    </location>
</feature>
<accession>A0A7K5EFJ0</accession>
<evidence type="ECO:0000313" key="2">
    <source>
        <dbReference type="EMBL" id="NWS31053.1"/>
    </source>
</evidence>
<feature type="compositionally biased region" description="Basic residues" evidence="1">
    <location>
        <begin position="290"/>
        <end position="302"/>
    </location>
</feature>
<gene>
    <name evidence="2" type="primary">Hydin_5</name>
    <name evidence="2" type="ORF">POLCAE_R15599</name>
</gene>
<feature type="region of interest" description="Disordered" evidence="1">
    <location>
        <begin position="262"/>
        <end position="326"/>
    </location>
</feature>
<comment type="caution">
    <text evidence="2">The sequence shown here is derived from an EMBL/GenBank/DDBJ whole genome shotgun (WGS) entry which is preliminary data.</text>
</comment>
<feature type="compositionally biased region" description="Polar residues" evidence="1">
    <location>
        <begin position="156"/>
        <end position="170"/>
    </location>
</feature>
<dbReference type="GO" id="GO:0003341">
    <property type="term" value="P:cilium movement"/>
    <property type="evidence" value="ECO:0007669"/>
    <property type="project" value="TreeGrafter"/>
</dbReference>
<dbReference type="EMBL" id="VYXF01007260">
    <property type="protein sequence ID" value="NWS31053.1"/>
    <property type="molecule type" value="Genomic_DNA"/>
</dbReference>
<feature type="non-terminal residue" evidence="2">
    <location>
        <position position="1"/>
    </location>
</feature>
<dbReference type="AlphaFoldDB" id="A0A7K5EFJ0"/>
<feature type="compositionally biased region" description="Basic residues" evidence="1">
    <location>
        <begin position="54"/>
        <end position="68"/>
    </location>
</feature>
<feature type="compositionally biased region" description="Basic and acidic residues" evidence="1">
    <location>
        <begin position="171"/>
        <end position="185"/>
    </location>
</feature>
<organism evidence="2 3">
    <name type="scientific">Polioptila caerulea</name>
    <name type="common">Blue-grey gnatcatcher</name>
    <dbReference type="NCBI Taxonomy" id="66707"/>
    <lineage>
        <taxon>Eukaryota</taxon>
        <taxon>Metazoa</taxon>
        <taxon>Chordata</taxon>
        <taxon>Craniata</taxon>
        <taxon>Vertebrata</taxon>
        <taxon>Euteleostomi</taxon>
        <taxon>Archelosauria</taxon>
        <taxon>Archosauria</taxon>
        <taxon>Dinosauria</taxon>
        <taxon>Saurischia</taxon>
        <taxon>Theropoda</taxon>
        <taxon>Coelurosauria</taxon>
        <taxon>Aves</taxon>
        <taxon>Neognathae</taxon>
        <taxon>Neoaves</taxon>
        <taxon>Telluraves</taxon>
        <taxon>Australaves</taxon>
        <taxon>Passeriformes</taxon>
        <taxon>Certhiidae</taxon>
        <taxon>Polioptilinae</taxon>
        <taxon>Polioptila</taxon>
    </lineage>
</organism>
<evidence type="ECO:0000313" key="3">
    <source>
        <dbReference type="Proteomes" id="UP000573697"/>
    </source>
</evidence>
<feature type="compositionally biased region" description="Basic and acidic residues" evidence="1">
    <location>
        <begin position="37"/>
        <end position="53"/>
    </location>
</feature>
<sequence length="326" mass="36304">RELKQLAQKLEEKAKALEEEEKWKKEKKGVSLGKQPAKPEKGKTKATEKETKPSKKKETKPPVKKNKHPEKEEPKSPEKEEHKSPEKEEPKAPENGETKSPEKGETKIPEDPAELENNLILRFQIYESCQQDVTQVFSYWDRVQGTMQLPVIQKGNKAQPSAENKGQKTSKSQEKGEKKPAEKHGGQRSLQSSQLETQSEVAEEAVRDEHVGVPCLDIQVTNPKAMIRDILRDGRLPTADQMLKHLGLHPEGPPLPPAAVLSIAEYPEERLGSAEPAKAPDVKGSSAKGQPKRGKAASRHKSPKESQISTQRTEKPLDSSTTRSES</sequence>
<feature type="compositionally biased region" description="Basic and acidic residues" evidence="1">
    <location>
        <begin position="69"/>
        <end position="110"/>
    </location>
</feature>
<dbReference type="Proteomes" id="UP000573697">
    <property type="component" value="Unassembled WGS sequence"/>
</dbReference>
<feature type="region of interest" description="Disordered" evidence="1">
    <location>
        <begin position="17"/>
        <end position="113"/>
    </location>
</feature>
<protein>
    <submittedName>
        <fullName evidence="2">HYDIN protein</fullName>
    </submittedName>
</protein>
<feature type="region of interest" description="Disordered" evidence="1">
    <location>
        <begin position="154"/>
        <end position="206"/>
    </location>
</feature>
<evidence type="ECO:0000256" key="1">
    <source>
        <dbReference type="SAM" id="MobiDB-lite"/>
    </source>
</evidence>
<keyword evidence="3" id="KW-1185">Reference proteome</keyword>
<feature type="non-terminal residue" evidence="2">
    <location>
        <position position="326"/>
    </location>
</feature>
<dbReference type="InterPro" id="IPR033305">
    <property type="entry name" value="Hydin-like"/>
</dbReference>
<proteinExistence type="predicted"/>
<dbReference type="PANTHER" id="PTHR23053:SF0">
    <property type="entry name" value="HYDROCEPHALUS-INDUCING PROTEIN HOMOLOG"/>
    <property type="match status" value="1"/>
</dbReference>